<sequence length="74" mass="7272">MLPRLSTTPLNVALYGLALCLAGVAASLATGGLATLATAGAALTGDPLALLSATLHQVAAIDPRLVACPTVMNM</sequence>
<proteinExistence type="predicted"/>
<reference evidence="1 2" key="2">
    <citation type="submission" date="2020-03" db="EMBL/GenBank/DDBJ databases">
        <authorList>
            <person name="Ichikawa N."/>
            <person name="Kimura A."/>
            <person name="Kitahashi Y."/>
            <person name="Uohara A."/>
        </authorList>
    </citation>
    <scope>NUCLEOTIDE SEQUENCE [LARGE SCALE GENOMIC DNA]</scope>
    <source>
        <strain evidence="1 2">NBRC 108638</strain>
    </source>
</reference>
<dbReference type="RefSeq" id="WP_173081124.1">
    <property type="nucleotide sequence ID" value="NZ_BAABJB010000038.1"/>
</dbReference>
<dbReference type="EMBL" id="BLPG01000001">
    <property type="protein sequence ID" value="GFJ94167.1"/>
    <property type="molecule type" value="Genomic_DNA"/>
</dbReference>
<accession>A0A6V8LJC4</accession>
<dbReference type="Proteomes" id="UP000482960">
    <property type="component" value="Unassembled WGS sequence"/>
</dbReference>
<evidence type="ECO:0000313" key="2">
    <source>
        <dbReference type="Proteomes" id="UP000482960"/>
    </source>
</evidence>
<keyword evidence="2" id="KW-1185">Reference proteome</keyword>
<name>A0A6V8LJC4_9ACTN</name>
<evidence type="ECO:0000313" key="1">
    <source>
        <dbReference type="EMBL" id="GFJ94167.1"/>
    </source>
</evidence>
<dbReference type="AlphaFoldDB" id="A0A6V8LJC4"/>
<organism evidence="1 2">
    <name type="scientific">Phytohabitans rumicis</name>
    <dbReference type="NCBI Taxonomy" id="1076125"/>
    <lineage>
        <taxon>Bacteria</taxon>
        <taxon>Bacillati</taxon>
        <taxon>Actinomycetota</taxon>
        <taxon>Actinomycetes</taxon>
        <taxon>Micromonosporales</taxon>
        <taxon>Micromonosporaceae</taxon>
    </lineage>
</organism>
<comment type="caution">
    <text evidence="1">The sequence shown here is derived from an EMBL/GenBank/DDBJ whole genome shotgun (WGS) entry which is preliminary data.</text>
</comment>
<reference evidence="1 2" key="1">
    <citation type="submission" date="2020-03" db="EMBL/GenBank/DDBJ databases">
        <title>Whole genome shotgun sequence of Phytohabitans rumicis NBRC 108638.</title>
        <authorList>
            <person name="Komaki H."/>
            <person name="Tamura T."/>
        </authorList>
    </citation>
    <scope>NUCLEOTIDE SEQUENCE [LARGE SCALE GENOMIC DNA]</scope>
    <source>
        <strain evidence="1 2">NBRC 108638</strain>
    </source>
</reference>
<gene>
    <name evidence="1" type="ORF">Prum_078090</name>
</gene>
<protein>
    <submittedName>
        <fullName evidence="1">Uncharacterized protein</fullName>
    </submittedName>
</protein>